<evidence type="ECO:0000313" key="1">
    <source>
        <dbReference type="EMBL" id="VUX55006.1"/>
    </source>
</evidence>
<proteinExistence type="predicted"/>
<gene>
    <name evidence="1" type="ORF">JTBB02_V1_90007</name>
</gene>
<protein>
    <submittedName>
        <fullName evidence="1">Uncharacterized protein</fullName>
    </submittedName>
</protein>
<sequence>MEFALMAANADAIAELRDIAVEIGFDPDDFKSVGFEEDD</sequence>
<dbReference type="EMBL" id="LR633966">
    <property type="protein sequence ID" value="VUX55006.1"/>
    <property type="molecule type" value="Genomic_DNA"/>
</dbReference>
<dbReference type="AlphaFoldDB" id="A0A7D9H3T8"/>
<organism evidence="1">
    <name type="scientific">uncultured Woeseiaceae bacterium</name>
    <dbReference type="NCBI Taxonomy" id="1983305"/>
    <lineage>
        <taxon>Bacteria</taxon>
        <taxon>Pseudomonadati</taxon>
        <taxon>Pseudomonadota</taxon>
        <taxon>Gammaproteobacteria</taxon>
        <taxon>Woeseiales</taxon>
        <taxon>Woeseiaceae</taxon>
        <taxon>environmental samples</taxon>
    </lineage>
</organism>
<name>A0A7D9H3T8_9GAMM</name>
<reference evidence="1" key="1">
    <citation type="submission" date="2019-07" db="EMBL/GenBank/DDBJ databases">
        <authorList>
            <person name="Weber M."/>
            <person name="Kostadinov I."/>
            <person name="Kostadinov D I."/>
        </authorList>
    </citation>
    <scope>NUCLEOTIDE SEQUENCE</scope>
    <source>
        <strain evidence="1">Gfbio:sag-sample-b02:053724c1-46a9-4a36-b237-ea2bf867836b</strain>
    </source>
</reference>
<accession>A0A7D9H3T8</accession>